<evidence type="ECO:0000256" key="1">
    <source>
        <dbReference type="ARBA" id="ARBA00004496"/>
    </source>
</evidence>
<dbReference type="GO" id="GO:0005737">
    <property type="term" value="C:cytoplasm"/>
    <property type="evidence" value="ECO:0007669"/>
    <property type="project" value="UniProtKB-SubCell"/>
</dbReference>
<feature type="site" description="Contributes to substrate recognition" evidence="10">
    <location>
        <position position="112"/>
    </location>
</feature>
<evidence type="ECO:0000313" key="12">
    <source>
        <dbReference type="EMBL" id="POR53302.1"/>
    </source>
</evidence>
<evidence type="ECO:0000256" key="3">
    <source>
        <dbReference type="ARBA" id="ARBA00022723"/>
    </source>
</evidence>
<keyword evidence="3 11" id="KW-0479">Metal-binding</keyword>
<feature type="active site" description="Proton donor" evidence="8">
    <location>
        <position position="13"/>
    </location>
</feature>
<dbReference type="PANTHER" id="PTHR42891">
    <property type="entry name" value="D-GLYCERO-BETA-D-MANNO-HEPTOSE-1,7-BISPHOSPHATE 7-PHOSPHATASE"/>
    <property type="match status" value="1"/>
</dbReference>
<dbReference type="GO" id="GO:0046872">
    <property type="term" value="F:metal ion binding"/>
    <property type="evidence" value="ECO:0007669"/>
    <property type="project" value="UniProtKB-KW"/>
</dbReference>
<dbReference type="InterPro" id="IPR006549">
    <property type="entry name" value="HAD-SF_hydro_IIIA"/>
</dbReference>
<dbReference type="InterPro" id="IPR036412">
    <property type="entry name" value="HAD-like_sf"/>
</dbReference>
<feature type="site" description="Stabilizes the phosphoryl group" evidence="10">
    <location>
        <position position="55"/>
    </location>
</feature>
<dbReference type="Gene3D" id="3.40.50.1000">
    <property type="entry name" value="HAD superfamily/HAD-like"/>
    <property type="match status" value="1"/>
</dbReference>
<evidence type="ECO:0000256" key="5">
    <source>
        <dbReference type="ARBA" id="ARBA00023277"/>
    </source>
</evidence>
<protein>
    <recommendedName>
        <fullName evidence="6 7">D,D-heptose 1,7-bisphosphate phosphatase</fullName>
        <ecNumber evidence="7">3.1.3.-</ecNumber>
    </recommendedName>
</protein>
<sequence>MDDYGKRSAVFFDRDGVLNVDHGYVGRVEQFEWIEGARAAIARLNRLGFLVFVVTNQSGVARGYYTEADVGTVHAHMAAELAAIGAHIDAFHYCPFLPGASVERYDRDSPLRKPAAGMLLELIKQFEVDRASSFMVGDKSSDMAAAQNAGVEGLLFKGGDLDAFVAAHLRSKGHIA</sequence>
<evidence type="ECO:0000256" key="2">
    <source>
        <dbReference type="ARBA" id="ARBA00022490"/>
    </source>
</evidence>
<dbReference type="AlphaFoldDB" id="A0A2S4MEY6"/>
<feature type="site" description="Stabilizes the phosphoryl group" evidence="10">
    <location>
        <position position="113"/>
    </location>
</feature>
<proteinExistence type="inferred from homology"/>
<dbReference type="InterPro" id="IPR023214">
    <property type="entry name" value="HAD_sf"/>
</dbReference>
<feature type="binding site" evidence="11">
    <location>
        <position position="139"/>
    </location>
    <ligand>
        <name>Mg(2+)</name>
        <dbReference type="ChEBI" id="CHEBI:18420"/>
    </ligand>
</feature>
<evidence type="ECO:0000256" key="7">
    <source>
        <dbReference type="PIRNR" id="PIRNR004682"/>
    </source>
</evidence>
<feature type="binding site" evidence="9">
    <location>
        <begin position="21"/>
        <end position="24"/>
    </location>
    <ligand>
        <name>substrate</name>
    </ligand>
</feature>
<comment type="caution">
    <text evidence="12">The sequence shown here is derived from an EMBL/GenBank/DDBJ whole genome shotgun (WGS) entry which is preliminary data.</text>
</comment>
<name>A0A2S4MEY6_9HYPH</name>
<comment type="similarity">
    <text evidence="7">Belongs to the gmhB family.</text>
</comment>
<dbReference type="SUPFAM" id="SSF56784">
    <property type="entry name" value="HAD-like"/>
    <property type="match status" value="1"/>
</dbReference>
<keyword evidence="5 7" id="KW-0119">Carbohydrate metabolism</keyword>
<keyword evidence="13" id="KW-1185">Reference proteome</keyword>
<dbReference type="NCBIfam" id="TIGR01662">
    <property type="entry name" value="HAD-SF-IIIA"/>
    <property type="match status" value="1"/>
</dbReference>
<feature type="binding site" evidence="9">
    <location>
        <begin position="55"/>
        <end position="58"/>
    </location>
    <ligand>
        <name>substrate</name>
    </ligand>
</feature>
<evidence type="ECO:0000256" key="6">
    <source>
        <dbReference type="ARBA" id="ARBA00031828"/>
    </source>
</evidence>
<feature type="binding site" evidence="9">
    <location>
        <position position="139"/>
    </location>
    <ligand>
        <name>substrate</name>
    </ligand>
</feature>
<dbReference type="EMBL" id="PQFZ01000004">
    <property type="protein sequence ID" value="POR53302.1"/>
    <property type="molecule type" value="Genomic_DNA"/>
</dbReference>
<comment type="cofactor">
    <cofactor evidence="11">
        <name>Zn(2+)</name>
        <dbReference type="ChEBI" id="CHEBI:29105"/>
    </cofactor>
</comment>
<evidence type="ECO:0000313" key="13">
    <source>
        <dbReference type="Proteomes" id="UP000236919"/>
    </source>
</evidence>
<dbReference type="PANTHER" id="PTHR42891:SF1">
    <property type="entry name" value="D-GLYCERO-BETA-D-MANNO-HEPTOSE-1,7-BISPHOSPHATE 7-PHOSPHATASE"/>
    <property type="match status" value="1"/>
</dbReference>
<comment type="subcellular location">
    <subcellularLocation>
        <location evidence="1 7">Cytoplasm</location>
    </subcellularLocation>
</comment>
<feature type="binding site" evidence="11">
    <location>
        <position position="138"/>
    </location>
    <ligand>
        <name>Mg(2+)</name>
        <dbReference type="ChEBI" id="CHEBI:18420"/>
    </ligand>
</feature>
<keyword evidence="2 7" id="KW-0963">Cytoplasm</keyword>
<evidence type="ECO:0000256" key="10">
    <source>
        <dbReference type="PIRSR" id="PIRSR004682-3"/>
    </source>
</evidence>
<evidence type="ECO:0000256" key="8">
    <source>
        <dbReference type="PIRSR" id="PIRSR004682-1"/>
    </source>
</evidence>
<dbReference type="GO" id="GO:0016791">
    <property type="term" value="F:phosphatase activity"/>
    <property type="evidence" value="ECO:0007669"/>
    <property type="project" value="InterPro"/>
</dbReference>
<dbReference type="Pfam" id="PF13242">
    <property type="entry name" value="Hydrolase_like"/>
    <property type="match status" value="1"/>
</dbReference>
<reference evidence="12 13" key="1">
    <citation type="submission" date="2018-01" db="EMBL/GenBank/DDBJ databases">
        <title>Genomic Encyclopedia of Type Strains, Phase III (KMG-III): the genomes of soil and plant-associated and newly described type strains.</title>
        <authorList>
            <person name="Whitman W."/>
        </authorList>
    </citation>
    <scope>NUCLEOTIDE SEQUENCE [LARGE SCALE GENOMIC DNA]</scope>
    <source>
        <strain evidence="12 13">1131</strain>
    </source>
</reference>
<dbReference type="InterPro" id="IPR006543">
    <property type="entry name" value="Histidinol-phos"/>
</dbReference>
<feature type="binding site" evidence="9">
    <location>
        <begin position="13"/>
        <end position="15"/>
    </location>
    <ligand>
        <name>substrate</name>
    </ligand>
</feature>
<feature type="active site" description="Proton donor" evidence="8">
    <location>
        <position position="15"/>
    </location>
</feature>
<feature type="binding site" evidence="11">
    <location>
        <position position="13"/>
    </location>
    <ligand>
        <name>Mg(2+)</name>
        <dbReference type="ChEBI" id="CHEBI:18420"/>
    </ligand>
</feature>
<feature type="binding site" evidence="11">
    <location>
        <position position="15"/>
    </location>
    <ligand>
        <name>Mg(2+)</name>
        <dbReference type="ChEBI" id="CHEBI:18420"/>
    </ligand>
</feature>
<keyword evidence="4 7" id="KW-0378">Hydrolase</keyword>
<evidence type="ECO:0000256" key="9">
    <source>
        <dbReference type="PIRSR" id="PIRSR004682-2"/>
    </source>
</evidence>
<gene>
    <name evidence="12" type="ORF">CYD53_104278</name>
</gene>
<evidence type="ECO:0000256" key="11">
    <source>
        <dbReference type="PIRSR" id="PIRSR004682-4"/>
    </source>
</evidence>
<accession>A0A2S4MEY6</accession>
<comment type="cofactor">
    <cofactor evidence="11">
        <name>Mg(2+)</name>
        <dbReference type="ChEBI" id="CHEBI:18420"/>
    </cofactor>
</comment>
<feature type="binding site" evidence="9">
    <location>
        <begin position="112"/>
        <end position="113"/>
    </location>
    <ligand>
        <name>substrate</name>
    </ligand>
</feature>
<dbReference type="RefSeq" id="WP_245928155.1">
    <property type="nucleotide sequence ID" value="NZ_PQFZ01000004.1"/>
</dbReference>
<keyword evidence="11" id="KW-0460">Magnesium</keyword>
<feature type="binding site" evidence="11">
    <location>
        <position position="94"/>
    </location>
    <ligand>
        <name>Zn(2+)</name>
        <dbReference type="ChEBI" id="CHEBI:29105"/>
    </ligand>
</feature>
<dbReference type="Proteomes" id="UP000236919">
    <property type="component" value="Unassembled WGS sequence"/>
</dbReference>
<dbReference type="GO" id="GO:0005975">
    <property type="term" value="P:carbohydrate metabolic process"/>
    <property type="evidence" value="ECO:0007669"/>
    <property type="project" value="InterPro"/>
</dbReference>
<keyword evidence="11" id="KW-0862">Zinc</keyword>
<dbReference type="InterPro" id="IPR004446">
    <property type="entry name" value="Heptose_bisP_phosphatase"/>
</dbReference>
<dbReference type="EC" id="3.1.3.-" evidence="7"/>
<dbReference type="PIRSF" id="PIRSF004682">
    <property type="entry name" value="GmhB"/>
    <property type="match status" value="1"/>
</dbReference>
<evidence type="ECO:0000256" key="4">
    <source>
        <dbReference type="ARBA" id="ARBA00022801"/>
    </source>
</evidence>
<dbReference type="NCBIfam" id="TIGR01656">
    <property type="entry name" value="Histidinol-ppas"/>
    <property type="match status" value="1"/>
</dbReference>
<organism evidence="12 13">
    <name type="scientific">Bosea psychrotolerans</name>
    <dbReference type="NCBI Taxonomy" id="1871628"/>
    <lineage>
        <taxon>Bacteria</taxon>
        <taxon>Pseudomonadati</taxon>
        <taxon>Pseudomonadota</taxon>
        <taxon>Alphaproteobacteria</taxon>
        <taxon>Hyphomicrobiales</taxon>
        <taxon>Boseaceae</taxon>
        <taxon>Bosea</taxon>
    </lineage>
</organism>
<dbReference type="CDD" id="cd07503">
    <property type="entry name" value="HAD_HisB-N"/>
    <property type="match status" value="1"/>
</dbReference>